<sequence>MLSLLKQSAALTLIASLTFTSPALAWPWGGDDELDFSSVETMQESVKSVTSDMSPADKEAFGKALLAILIEKNPVTGAAEPGLPQLMAMGQLGDKFYDGMDSWMSGVTVEEVKAKATLIAAQEVAKADAAAQAEVEKKNEADALLAQQACLNEKIVVSNIRVEKGEYSNNLIFEIKNNLKFAISGVQFEYVVKQEGRSVPINKDDSSFGVSGGIEPGETKSLSYYYHGPTGEAGKTFVETRMINAFDAAELPLLDTNTTYIGRPEGYSDQKCE</sequence>
<keyword evidence="3" id="KW-1185">Reference proteome</keyword>
<reference evidence="2" key="2">
    <citation type="submission" date="2020-09" db="EMBL/GenBank/DDBJ databases">
        <authorList>
            <person name="Sun Q."/>
            <person name="Kim S."/>
        </authorList>
    </citation>
    <scope>NUCLEOTIDE SEQUENCE</scope>
    <source>
        <strain evidence="2">KCTC 23714</strain>
    </source>
</reference>
<feature type="chain" id="PRO_5037571404" evidence="1">
    <location>
        <begin position="26"/>
        <end position="273"/>
    </location>
</feature>
<dbReference type="RefSeq" id="WP_189635486.1">
    <property type="nucleotide sequence ID" value="NZ_BMYQ01000028.1"/>
</dbReference>
<accession>A0A918J6G0</accession>
<comment type="caution">
    <text evidence="2">The sequence shown here is derived from an EMBL/GenBank/DDBJ whole genome shotgun (WGS) entry which is preliminary data.</text>
</comment>
<protein>
    <submittedName>
        <fullName evidence="2">Uncharacterized protein</fullName>
    </submittedName>
</protein>
<reference evidence="2" key="1">
    <citation type="journal article" date="2014" name="Int. J. Syst. Evol. Microbiol.">
        <title>Complete genome sequence of Corynebacterium casei LMG S-19264T (=DSM 44701T), isolated from a smear-ripened cheese.</title>
        <authorList>
            <consortium name="US DOE Joint Genome Institute (JGI-PGF)"/>
            <person name="Walter F."/>
            <person name="Albersmeier A."/>
            <person name="Kalinowski J."/>
            <person name="Ruckert C."/>
        </authorList>
    </citation>
    <scope>NUCLEOTIDE SEQUENCE</scope>
    <source>
        <strain evidence="2">KCTC 23714</strain>
    </source>
</reference>
<dbReference type="Proteomes" id="UP000628984">
    <property type="component" value="Unassembled WGS sequence"/>
</dbReference>
<proteinExistence type="predicted"/>
<evidence type="ECO:0000313" key="2">
    <source>
        <dbReference type="EMBL" id="GGW47101.1"/>
    </source>
</evidence>
<organism evidence="2 3">
    <name type="scientific">Gemmobacter lanyuensis</name>
    <dbReference type="NCBI Taxonomy" id="1054497"/>
    <lineage>
        <taxon>Bacteria</taxon>
        <taxon>Pseudomonadati</taxon>
        <taxon>Pseudomonadota</taxon>
        <taxon>Alphaproteobacteria</taxon>
        <taxon>Rhodobacterales</taxon>
        <taxon>Paracoccaceae</taxon>
        <taxon>Gemmobacter</taxon>
    </lineage>
</organism>
<evidence type="ECO:0000313" key="3">
    <source>
        <dbReference type="Proteomes" id="UP000628984"/>
    </source>
</evidence>
<gene>
    <name evidence="2" type="ORF">GCM10011452_38350</name>
</gene>
<dbReference type="EMBL" id="BMYQ01000028">
    <property type="protein sequence ID" value="GGW47101.1"/>
    <property type="molecule type" value="Genomic_DNA"/>
</dbReference>
<keyword evidence="1" id="KW-0732">Signal</keyword>
<evidence type="ECO:0000256" key="1">
    <source>
        <dbReference type="SAM" id="SignalP"/>
    </source>
</evidence>
<feature type="signal peptide" evidence="1">
    <location>
        <begin position="1"/>
        <end position="25"/>
    </location>
</feature>
<dbReference type="AlphaFoldDB" id="A0A918J6G0"/>
<name>A0A918J6G0_9RHOB</name>